<comment type="similarity">
    <text evidence="1">Belongs to the isochorismatase family.</text>
</comment>
<reference evidence="5" key="1">
    <citation type="journal article" date="2021" name="IMA Fungus">
        <title>Genomic characterization of three marine fungi, including Emericellopsis atlantica sp. nov. with signatures of a generalist lifestyle and marine biomass degradation.</title>
        <authorList>
            <person name="Hagestad O.C."/>
            <person name="Hou L."/>
            <person name="Andersen J.H."/>
            <person name="Hansen E.H."/>
            <person name="Altermark B."/>
            <person name="Li C."/>
            <person name="Kuhnert E."/>
            <person name="Cox R.J."/>
            <person name="Crous P.W."/>
            <person name="Spatafora J.W."/>
            <person name="Lail K."/>
            <person name="Amirebrahimi M."/>
            <person name="Lipzen A."/>
            <person name="Pangilinan J."/>
            <person name="Andreopoulos W."/>
            <person name="Hayes R.D."/>
            <person name="Ng V."/>
            <person name="Grigoriev I.V."/>
            <person name="Jackson S.A."/>
            <person name="Sutton T.D.S."/>
            <person name="Dobson A.D.W."/>
            <person name="Rama T."/>
        </authorList>
    </citation>
    <scope>NUCLEOTIDE SEQUENCE</scope>
    <source>
        <strain evidence="5">TRa018bII</strain>
    </source>
</reference>
<dbReference type="Pfam" id="PF24470">
    <property type="entry name" value="Thiored_Isochorism"/>
    <property type="match status" value="1"/>
</dbReference>
<dbReference type="InterPro" id="IPR037151">
    <property type="entry name" value="AlkB-like_sf"/>
</dbReference>
<dbReference type="InterPro" id="IPR036282">
    <property type="entry name" value="Glutathione-S-Trfase_C_sf"/>
</dbReference>
<protein>
    <recommendedName>
        <fullName evidence="7">Fe2OG dioxygenase domain-containing protein</fullName>
    </recommendedName>
</protein>
<dbReference type="SUPFAM" id="SSF51197">
    <property type="entry name" value="Clavaminate synthase-like"/>
    <property type="match status" value="1"/>
</dbReference>
<dbReference type="InterPro" id="IPR032854">
    <property type="entry name" value="ALKBH3"/>
</dbReference>
<comment type="caution">
    <text evidence="5">The sequence shown here is derived from an EMBL/GenBank/DDBJ whole genome shotgun (WGS) entry which is preliminary data.</text>
</comment>
<dbReference type="InterPro" id="IPR057088">
    <property type="entry name" value="GLRG_09195_Thiored"/>
</dbReference>
<evidence type="ECO:0000313" key="5">
    <source>
        <dbReference type="EMBL" id="KAG9236418.1"/>
    </source>
</evidence>
<accession>A0A9P7YNU8</accession>
<dbReference type="InterPro" id="IPR010987">
    <property type="entry name" value="Glutathione-S-Trfase_C-like"/>
</dbReference>
<evidence type="ECO:0000256" key="2">
    <source>
        <dbReference type="SAM" id="MobiDB-lite"/>
    </source>
</evidence>
<feature type="compositionally biased region" description="Basic and acidic residues" evidence="2">
    <location>
        <begin position="359"/>
        <end position="371"/>
    </location>
</feature>
<gene>
    <name evidence="5" type="ORF">BJ875DRAFT_372181</name>
</gene>
<dbReference type="SUPFAM" id="SSF47616">
    <property type="entry name" value="GST C-terminal domain-like"/>
    <property type="match status" value="1"/>
</dbReference>
<evidence type="ECO:0000256" key="1">
    <source>
        <dbReference type="ARBA" id="ARBA00006336"/>
    </source>
</evidence>
<dbReference type="OrthoDB" id="445341at2759"/>
<dbReference type="GO" id="GO:0006307">
    <property type="term" value="P:DNA alkylation repair"/>
    <property type="evidence" value="ECO:0007669"/>
    <property type="project" value="InterPro"/>
</dbReference>
<dbReference type="Proteomes" id="UP000824998">
    <property type="component" value="Unassembled WGS sequence"/>
</dbReference>
<dbReference type="Gene3D" id="1.20.1050.10">
    <property type="match status" value="1"/>
</dbReference>
<feature type="domain" description="Fe2OG dioxygenase" evidence="4">
    <location>
        <begin position="522"/>
        <end position="644"/>
    </location>
</feature>
<sequence>MFEIDENALPVVRTRQGLLLLDLQNDFLTTGGLLTVEEPPNFVDNILNLLPHFRASGNNVIWVRSQFEESRTVNEPYGDSENVILDDQISPAYRRSGQRLRPPPQRLLDQHNKIALNNRDDEYIIEESYLTVPEGKVPRVVVAASPGTNFAPNALEGFHPAEDLVFQKSYYSAFRDGTLMQVMRSKFITEVYLCGSLTNISVFATAMDAARHGYAITILEDCLGYRSKARHDAALKQLIISTGCDVIKSGDLIRELDRKAKILPPRWSRNRPTRQKERNLESLMADMTLRHNLESSSNSARSPDVGVDIEPLQPTTTDVALEIDRISDSHQGENLLPVEIKKRERVPSKIKTRRRHPKTDKMDNLELKEETATIVNSPSEPHDENRQPVQAEESPVLVDDTVQNLEPKEEQPLANQETPEGQLAVEDTTTKICEGDTTVINNLLDDELASDIFEKLRDEVDWKTMFHQGGEVPRLIAVQGQIGDDGSIPIYRHPADSSPPLSSFSPAVSQIRAKVEEALGHAINHVLIQYYRGSTDHITEHSDKTLDIVPGTFISNASFGAQRTMLFRTKRPSKIDDPDAAQGATAREACRVPLSHNSLCKVGLMTNEKWLHSIRPDKRLNREKCAEELAYDGGRISLTFRLIGTFMSKNEEKIWGQGAVAKTKEKARTVINGKTAEAEKMLLAFGKENRSSDFDWQGVYGAGFDVLHISNPRKLFFSGDNVLDMRVKIHLAELKFDWIDGQSTPSIPAKGKQFAVRAPANAKHMQMTFVDNDLSHSTVVGDQSIMLYLECVYGHSNGKPPQADLARQFTRFDQCRNFLNRWRAVPYTDKPFIREMELWESFSTEYEFMASPTVSVVDFAVWPILDEIKREWPKFSEYPNLTAYYNKLKDRESVASVVAAMKAEAAKSS</sequence>
<dbReference type="Gene3D" id="2.60.120.590">
    <property type="entry name" value="Alpha-ketoglutarate-dependent dioxygenase AlkB-like"/>
    <property type="match status" value="1"/>
</dbReference>
<dbReference type="AlphaFoldDB" id="A0A9P7YNU8"/>
<dbReference type="PROSITE" id="PS50405">
    <property type="entry name" value="GST_CTER"/>
    <property type="match status" value="1"/>
</dbReference>
<dbReference type="GO" id="GO:0051213">
    <property type="term" value="F:dioxygenase activity"/>
    <property type="evidence" value="ECO:0007669"/>
    <property type="project" value="InterPro"/>
</dbReference>
<dbReference type="Gene3D" id="3.40.50.850">
    <property type="entry name" value="Isochorismatase-like"/>
    <property type="match status" value="1"/>
</dbReference>
<dbReference type="InterPro" id="IPR027450">
    <property type="entry name" value="AlkB-like"/>
</dbReference>
<dbReference type="InterPro" id="IPR000868">
    <property type="entry name" value="Isochorismatase-like_dom"/>
</dbReference>
<proteinExistence type="inferred from homology"/>
<dbReference type="Pfam" id="PF13532">
    <property type="entry name" value="2OG-FeII_Oxy_2"/>
    <property type="match status" value="1"/>
</dbReference>
<dbReference type="InterPro" id="IPR036380">
    <property type="entry name" value="Isochorismatase-like_sf"/>
</dbReference>
<evidence type="ECO:0000259" key="4">
    <source>
        <dbReference type="PROSITE" id="PS51471"/>
    </source>
</evidence>
<evidence type="ECO:0008006" key="7">
    <source>
        <dbReference type="Google" id="ProtNLM"/>
    </source>
</evidence>
<evidence type="ECO:0000259" key="3">
    <source>
        <dbReference type="PROSITE" id="PS50405"/>
    </source>
</evidence>
<dbReference type="InterPro" id="IPR005123">
    <property type="entry name" value="Oxoglu/Fe-dep_dioxygenase_dom"/>
</dbReference>
<dbReference type="PANTHER" id="PTHR31212">
    <property type="entry name" value="ALPHA-KETOGLUTARATE-DEPENDENT DIOXYGENASE ALKB HOMOLOG 3"/>
    <property type="match status" value="1"/>
</dbReference>
<dbReference type="PANTHER" id="PTHR31212:SF5">
    <property type="entry name" value="ISOCHORISMATASE FAMILY PROTEIN FAMILY (AFU_ORTHOLOGUE AFUA_3G14500)"/>
    <property type="match status" value="1"/>
</dbReference>
<dbReference type="Pfam" id="PF00857">
    <property type="entry name" value="Isochorismatase"/>
    <property type="match status" value="1"/>
</dbReference>
<dbReference type="EMBL" id="MU251408">
    <property type="protein sequence ID" value="KAG9236418.1"/>
    <property type="molecule type" value="Genomic_DNA"/>
</dbReference>
<dbReference type="SUPFAM" id="SSF52499">
    <property type="entry name" value="Isochorismatase-like hydrolases"/>
    <property type="match status" value="1"/>
</dbReference>
<keyword evidence="6" id="KW-1185">Reference proteome</keyword>
<feature type="domain" description="GST C-terminal" evidence="3">
    <location>
        <begin position="757"/>
        <end position="909"/>
    </location>
</feature>
<evidence type="ECO:0000313" key="6">
    <source>
        <dbReference type="Proteomes" id="UP000824998"/>
    </source>
</evidence>
<organism evidence="5 6">
    <name type="scientific">Amylocarpus encephaloides</name>
    <dbReference type="NCBI Taxonomy" id="45428"/>
    <lineage>
        <taxon>Eukaryota</taxon>
        <taxon>Fungi</taxon>
        <taxon>Dikarya</taxon>
        <taxon>Ascomycota</taxon>
        <taxon>Pezizomycotina</taxon>
        <taxon>Leotiomycetes</taxon>
        <taxon>Helotiales</taxon>
        <taxon>Helotiales incertae sedis</taxon>
        <taxon>Amylocarpus</taxon>
    </lineage>
</organism>
<name>A0A9P7YNU8_9HELO</name>
<dbReference type="PROSITE" id="PS51471">
    <property type="entry name" value="FE2OG_OXY"/>
    <property type="match status" value="1"/>
</dbReference>
<feature type="compositionally biased region" description="Basic residues" evidence="2">
    <location>
        <begin position="348"/>
        <end position="358"/>
    </location>
</feature>
<dbReference type="CDD" id="cd00299">
    <property type="entry name" value="GST_C_family"/>
    <property type="match status" value="1"/>
</dbReference>
<dbReference type="CDD" id="cd00431">
    <property type="entry name" value="cysteine_hydrolases"/>
    <property type="match status" value="1"/>
</dbReference>
<feature type="region of interest" description="Disordered" evidence="2">
    <location>
        <begin position="334"/>
        <end position="397"/>
    </location>
</feature>